<evidence type="ECO:0000313" key="2">
    <source>
        <dbReference type="Proteomes" id="UP000653644"/>
    </source>
</evidence>
<dbReference type="RefSeq" id="WP_189888983.1">
    <property type="nucleotide sequence ID" value="NZ_BMVN01000016.1"/>
</dbReference>
<proteinExistence type="predicted"/>
<dbReference type="Proteomes" id="UP000653644">
    <property type="component" value="Unassembled WGS sequence"/>
</dbReference>
<keyword evidence="2" id="KW-1185">Reference proteome</keyword>
<comment type="caution">
    <text evidence="1">The sequence shown here is derived from an EMBL/GenBank/DDBJ whole genome shotgun (WGS) entry which is preliminary data.</text>
</comment>
<evidence type="ECO:0000313" key="1">
    <source>
        <dbReference type="EMBL" id="GHA36733.1"/>
    </source>
</evidence>
<protein>
    <submittedName>
        <fullName evidence="1">Uncharacterized protein</fullName>
    </submittedName>
</protein>
<dbReference type="EMBL" id="BMVN01000016">
    <property type="protein sequence ID" value="GHA36733.1"/>
    <property type="molecule type" value="Genomic_DNA"/>
</dbReference>
<gene>
    <name evidence="1" type="ORF">GCM10010345_46650</name>
</gene>
<reference evidence="2" key="1">
    <citation type="journal article" date="2019" name="Int. J. Syst. Evol. Microbiol.">
        <title>The Global Catalogue of Microorganisms (GCM) 10K type strain sequencing project: providing services to taxonomists for standard genome sequencing and annotation.</title>
        <authorList>
            <consortium name="The Broad Institute Genomics Platform"/>
            <consortium name="The Broad Institute Genome Sequencing Center for Infectious Disease"/>
            <person name="Wu L."/>
            <person name="Ma J."/>
        </authorList>
    </citation>
    <scope>NUCLEOTIDE SEQUENCE [LARGE SCALE GENOMIC DNA]</scope>
    <source>
        <strain evidence="2">JCM 4733</strain>
    </source>
</reference>
<organism evidence="1 2">
    <name type="scientific">Streptomyces canarius</name>
    <dbReference type="NCBI Taxonomy" id="285453"/>
    <lineage>
        <taxon>Bacteria</taxon>
        <taxon>Bacillati</taxon>
        <taxon>Actinomycetota</taxon>
        <taxon>Actinomycetes</taxon>
        <taxon>Kitasatosporales</taxon>
        <taxon>Streptomycetaceae</taxon>
        <taxon>Streptomyces</taxon>
    </lineage>
</organism>
<sequence length="140" mass="15403">MGGNAWSHVGRYQPDPAAAFRQEQEAELARDDHGFPGRTVEELWRDREWMEYIYTGGTATVLDQSIMVEPTDTGGGPYMRPLTDAEIRAWAPDGRPTHAAWRAALGSDRLPFPGRACGNCTVLFDDDGPAGMAYWGVTAD</sequence>
<accession>A0ABQ3CRC6</accession>
<name>A0ABQ3CRC6_9ACTN</name>